<dbReference type="RefSeq" id="WP_239140685.1">
    <property type="nucleotide sequence ID" value="NZ_BONW01000013.1"/>
</dbReference>
<accession>A0ABQ4E035</accession>
<dbReference type="PRINTS" id="PR00368">
    <property type="entry name" value="FADPNR"/>
</dbReference>
<reference evidence="2 3" key="1">
    <citation type="submission" date="2021-01" db="EMBL/GenBank/DDBJ databases">
        <title>Whole genome shotgun sequence of Plantactinospora endophytica NBRC 110450.</title>
        <authorList>
            <person name="Komaki H."/>
            <person name="Tamura T."/>
        </authorList>
    </citation>
    <scope>NUCLEOTIDE SEQUENCE [LARGE SCALE GENOMIC DNA]</scope>
    <source>
        <strain evidence="2 3">NBRC 110450</strain>
    </source>
</reference>
<dbReference type="Proteomes" id="UP000646749">
    <property type="component" value="Unassembled WGS sequence"/>
</dbReference>
<evidence type="ECO:0000313" key="3">
    <source>
        <dbReference type="Proteomes" id="UP000646749"/>
    </source>
</evidence>
<comment type="caution">
    <text evidence="2">The sequence shown here is derived from an EMBL/GenBank/DDBJ whole genome shotgun (WGS) entry which is preliminary data.</text>
</comment>
<sequence>MTGEMLDYLIIGAGPAGLQLAAFLERDGRRNYLVLESADVPGAFFTRFPRHRQLISINKPRTGSDDPELNLRLDWNSLLTDDPALLFTRYTDRYFPDAELMVRYLADFATAAGVRVRYGSRVVRVARTAEDGFSVTDQQGTTYRAARVVVATGVSQPYVPPIPGVGYAERYDAMSVDPHDFTDQRVLIIGKGNSAFETADNLMETTTLIHLAGPHSIRMAWRTHYVGHLRAVNNNFLDTYQLKSANAILDGNVRRIVRDADGYRVTFSFSRADEVTKELRYDRVLLCTGFRFDPSIFDDSCRPELVIDDRFPAQTSEWESVNVPDLFFAGTLSQERDFKRSTSGFIHGFRYAVRALHRVLERRYHDVPWPAEKLDATAWSMADAIIARVNRSSALWQQFGVLADVLTVAGPDARYQEEVPVEYFTRHGLSTMDHPAEHAFLVTLEYGPEHDQVDPFDVSVSRVAQDVVGQAHDAAYLHPVVRHHHQGRVVAVHHLAENLENRWDRPDVHRAPLVAFLDRCLDGAGD</sequence>
<name>A0ABQ4E035_9ACTN</name>
<dbReference type="PANTHER" id="PTHR43539:SF23">
    <property type="entry name" value="FAD-DEPENDENT OXIDOREDUCTASE DOMAIN-CONTAINING PROTEIN 2"/>
    <property type="match status" value="1"/>
</dbReference>
<gene>
    <name evidence="2" type="ORF">Pen02_30060</name>
</gene>
<dbReference type="Pfam" id="PF13738">
    <property type="entry name" value="Pyr_redox_3"/>
    <property type="match status" value="1"/>
</dbReference>
<dbReference type="EMBL" id="BONW01000013">
    <property type="protein sequence ID" value="GIG88070.1"/>
    <property type="molecule type" value="Genomic_DNA"/>
</dbReference>
<keyword evidence="3" id="KW-1185">Reference proteome</keyword>
<evidence type="ECO:0000313" key="2">
    <source>
        <dbReference type="EMBL" id="GIG88070.1"/>
    </source>
</evidence>
<dbReference type="Gene3D" id="3.50.50.60">
    <property type="entry name" value="FAD/NAD(P)-binding domain"/>
    <property type="match status" value="2"/>
</dbReference>
<dbReference type="InterPro" id="IPR036188">
    <property type="entry name" value="FAD/NAD-bd_sf"/>
</dbReference>
<proteinExistence type="predicted"/>
<protein>
    <submittedName>
        <fullName evidence="2">Pyridine nucleotide-disulfide oxidoreductase</fullName>
    </submittedName>
</protein>
<evidence type="ECO:0000256" key="1">
    <source>
        <dbReference type="ARBA" id="ARBA00023002"/>
    </source>
</evidence>
<keyword evidence="1" id="KW-0560">Oxidoreductase</keyword>
<dbReference type="InterPro" id="IPR050982">
    <property type="entry name" value="Auxin_biosynth/cation_transpt"/>
</dbReference>
<dbReference type="PRINTS" id="PR00411">
    <property type="entry name" value="PNDRDTASEI"/>
</dbReference>
<dbReference type="PANTHER" id="PTHR43539">
    <property type="entry name" value="FLAVIN-BINDING MONOOXYGENASE-LIKE PROTEIN (AFU_ORTHOLOGUE AFUA_4G09220)"/>
    <property type="match status" value="1"/>
</dbReference>
<organism evidence="2 3">
    <name type="scientific">Plantactinospora endophytica</name>
    <dbReference type="NCBI Taxonomy" id="673535"/>
    <lineage>
        <taxon>Bacteria</taxon>
        <taxon>Bacillati</taxon>
        <taxon>Actinomycetota</taxon>
        <taxon>Actinomycetes</taxon>
        <taxon>Micromonosporales</taxon>
        <taxon>Micromonosporaceae</taxon>
        <taxon>Plantactinospora</taxon>
    </lineage>
</organism>
<dbReference type="SUPFAM" id="SSF51905">
    <property type="entry name" value="FAD/NAD(P)-binding domain"/>
    <property type="match status" value="2"/>
</dbReference>